<reference evidence="4 5" key="1">
    <citation type="journal article" date="2017" name="Int. J. Syst. Evol. Microbiol.">
        <title>Arachidicoccus ginsenosidivorans sp. nov., with ginsenoside-converting activity isolated from ginseng cultivating soil.</title>
        <authorList>
            <person name="Siddiqi M.Z."/>
            <person name="Aslam Z."/>
            <person name="Im W.T."/>
        </authorList>
    </citation>
    <scope>NUCLEOTIDE SEQUENCE [LARGE SCALE GENOMIC DNA]</scope>
    <source>
        <strain evidence="4 5">Gsoil 809</strain>
    </source>
</reference>
<dbReference type="InterPro" id="IPR001537">
    <property type="entry name" value="SpoU_MeTrfase"/>
</dbReference>
<sequence>MALDGIRDPGNMGTLIRIADWFGVDQLIVSEDSADIFNPKVVQATMGSIFRTNVYYKDLTRYLAESKVPVYGALLNGMPLGSFPIPVPMTEGIILIGNESIGISPALLPFITQAVKIPQFGQAESLNAAVAAAVLLGHLKIPSYRQ</sequence>
<accession>A0A5B8VN62</accession>
<dbReference type="EMBL" id="CP042434">
    <property type="protein sequence ID" value="QEC72623.1"/>
    <property type="molecule type" value="Genomic_DNA"/>
</dbReference>
<evidence type="ECO:0000313" key="5">
    <source>
        <dbReference type="Proteomes" id="UP000321291"/>
    </source>
</evidence>
<keyword evidence="5" id="KW-1185">Reference proteome</keyword>
<evidence type="ECO:0000256" key="1">
    <source>
        <dbReference type="ARBA" id="ARBA00022603"/>
    </source>
</evidence>
<dbReference type="CDD" id="cd18109">
    <property type="entry name" value="SpoU-like_RNA-MTase"/>
    <property type="match status" value="1"/>
</dbReference>
<dbReference type="GO" id="GO:0008173">
    <property type="term" value="F:RNA methyltransferase activity"/>
    <property type="evidence" value="ECO:0007669"/>
    <property type="project" value="InterPro"/>
</dbReference>
<gene>
    <name evidence="4" type="ORF">FSB73_14000</name>
</gene>
<evidence type="ECO:0000313" key="4">
    <source>
        <dbReference type="EMBL" id="QEC72623.1"/>
    </source>
</evidence>
<keyword evidence="2 4" id="KW-0808">Transferase</keyword>
<dbReference type="GO" id="GO:0032259">
    <property type="term" value="P:methylation"/>
    <property type="evidence" value="ECO:0007669"/>
    <property type="project" value="UniProtKB-KW"/>
</dbReference>
<dbReference type="GO" id="GO:0003723">
    <property type="term" value="F:RNA binding"/>
    <property type="evidence" value="ECO:0007669"/>
    <property type="project" value="InterPro"/>
</dbReference>
<dbReference type="Gene3D" id="3.40.1280.10">
    <property type="match status" value="1"/>
</dbReference>
<dbReference type="Pfam" id="PF00588">
    <property type="entry name" value="SpoU_methylase"/>
    <property type="match status" value="1"/>
</dbReference>
<name>A0A5B8VN62_9BACT</name>
<protein>
    <submittedName>
        <fullName evidence="4">RNA methyltransferase</fullName>
    </submittedName>
</protein>
<dbReference type="AlphaFoldDB" id="A0A5B8VN62"/>
<feature type="domain" description="tRNA/rRNA methyltransferase SpoU type" evidence="3">
    <location>
        <begin position="2"/>
        <end position="136"/>
    </location>
</feature>
<dbReference type="PANTHER" id="PTHR43191:SF2">
    <property type="entry name" value="RRNA METHYLTRANSFERASE 3, MITOCHONDRIAL"/>
    <property type="match status" value="1"/>
</dbReference>
<dbReference type="InterPro" id="IPR029028">
    <property type="entry name" value="Alpha/beta_knot_MTases"/>
</dbReference>
<evidence type="ECO:0000256" key="2">
    <source>
        <dbReference type="ARBA" id="ARBA00022679"/>
    </source>
</evidence>
<dbReference type="InterPro" id="IPR029026">
    <property type="entry name" value="tRNA_m1G_MTases_N"/>
</dbReference>
<dbReference type="RefSeq" id="WP_146783390.1">
    <property type="nucleotide sequence ID" value="NZ_CP042434.1"/>
</dbReference>
<dbReference type="SUPFAM" id="SSF75217">
    <property type="entry name" value="alpha/beta knot"/>
    <property type="match status" value="1"/>
</dbReference>
<dbReference type="Proteomes" id="UP000321291">
    <property type="component" value="Chromosome"/>
</dbReference>
<organism evidence="4 5">
    <name type="scientific">Arachidicoccus ginsenosidivorans</name>
    <dbReference type="NCBI Taxonomy" id="496057"/>
    <lineage>
        <taxon>Bacteria</taxon>
        <taxon>Pseudomonadati</taxon>
        <taxon>Bacteroidota</taxon>
        <taxon>Chitinophagia</taxon>
        <taxon>Chitinophagales</taxon>
        <taxon>Chitinophagaceae</taxon>
        <taxon>Arachidicoccus</taxon>
    </lineage>
</organism>
<proteinExistence type="predicted"/>
<dbReference type="PANTHER" id="PTHR43191">
    <property type="entry name" value="RRNA METHYLTRANSFERASE 3"/>
    <property type="match status" value="1"/>
</dbReference>
<dbReference type="KEGG" id="agi:FSB73_14000"/>
<dbReference type="InterPro" id="IPR051259">
    <property type="entry name" value="rRNA_Methyltransferase"/>
</dbReference>
<keyword evidence="1 4" id="KW-0489">Methyltransferase</keyword>
<evidence type="ECO:0000259" key="3">
    <source>
        <dbReference type="Pfam" id="PF00588"/>
    </source>
</evidence>
<dbReference type="GO" id="GO:0006396">
    <property type="term" value="P:RNA processing"/>
    <property type="evidence" value="ECO:0007669"/>
    <property type="project" value="InterPro"/>
</dbReference>
<dbReference type="OrthoDB" id="9785673at2"/>